<dbReference type="EMBL" id="JASPKZ010008385">
    <property type="protein sequence ID" value="KAJ9579566.1"/>
    <property type="molecule type" value="Genomic_DNA"/>
</dbReference>
<organism evidence="7 8">
    <name type="scientific">Diploptera punctata</name>
    <name type="common">Pacific beetle cockroach</name>
    <dbReference type="NCBI Taxonomy" id="6984"/>
    <lineage>
        <taxon>Eukaryota</taxon>
        <taxon>Metazoa</taxon>
        <taxon>Ecdysozoa</taxon>
        <taxon>Arthropoda</taxon>
        <taxon>Hexapoda</taxon>
        <taxon>Insecta</taxon>
        <taxon>Pterygota</taxon>
        <taxon>Neoptera</taxon>
        <taxon>Polyneoptera</taxon>
        <taxon>Dictyoptera</taxon>
        <taxon>Blattodea</taxon>
        <taxon>Blaberoidea</taxon>
        <taxon>Blaberidae</taxon>
        <taxon>Diplopterinae</taxon>
        <taxon>Diploptera</taxon>
    </lineage>
</organism>
<accession>A0AAD8E7C4</accession>
<proteinExistence type="predicted"/>
<dbReference type="AlphaFoldDB" id="A0AAD8E7C4"/>
<dbReference type="Pfam" id="PF00160">
    <property type="entry name" value="Pro_isomerase"/>
    <property type="match status" value="1"/>
</dbReference>
<evidence type="ECO:0000313" key="7">
    <source>
        <dbReference type="EMBL" id="KAJ9579566.1"/>
    </source>
</evidence>
<evidence type="ECO:0000256" key="3">
    <source>
        <dbReference type="ARBA" id="ARBA00022833"/>
    </source>
</evidence>
<dbReference type="SUPFAM" id="SSF57850">
    <property type="entry name" value="RING/U-box"/>
    <property type="match status" value="1"/>
</dbReference>
<dbReference type="SUPFAM" id="SSF50891">
    <property type="entry name" value="Cyclophilin-like"/>
    <property type="match status" value="1"/>
</dbReference>
<dbReference type="GO" id="GO:0003755">
    <property type="term" value="F:peptidyl-prolyl cis-trans isomerase activity"/>
    <property type="evidence" value="ECO:0007669"/>
    <property type="project" value="InterPro"/>
</dbReference>
<comment type="caution">
    <text evidence="7">The sequence shown here is derived from an EMBL/GenBank/DDBJ whole genome shotgun (WGS) entry which is preliminary data.</text>
</comment>
<dbReference type="InterPro" id="IPR029000">
    <property type="entry name" value="Cyclophilin-like_dom_sf"/>
</dbReference>
<sequence>MNSTDLLRCSICKDMFDQTEHKPKFLHCHHSYCVQCLTDIQCKKKTTDGGGVEYICPSCQKITRVGKKGIDALQDNFYILSLNSAIKDNDLYQSDDESVPKSSSMVTAWCNTCFKVAGLDCSRHDICNLEEGRKQLEARMQTVMEQTEEELKQELQILEPSIEQLRLAHNTLEEQMNIRHESLALARSELESLKQLKIHHYKETDLDNKVVILKKTEMVLSNSQKRLKWINKEVNNYTSLDKCHIVISTNKMSELSLDITGSSSVEKQVLFWLSQVLHSKQLEDITWEQVNKGNRKSRNTSLNGSRYNSLASTPAVSTESLTSASHQAGINKLVGNCTRCFFDISINSEMKGRFIIEIRPDVAPKMCANFVALCTGDLGYGYKGSKIFKALANDHIAGGDFIKNDGTGGHSIYNNKKLFVGDRSILQDEKGAVRMRGMGTDGMSGGGMVGSQFFIWVGGRAFRTYKRTLVFGYVVEGLELCKTISNLKTHKNSKGAYIIGSNVVIENCGKL</sequence>
<dbReference type="PROSITE" id="PS50089">
    <property type="entry name" value="ZF_RING_2"/>
    <property type="match status" value="1"/>
</dbReference>
<gene>
    <name evidence="7" type="ORF">L9F63_004751</name>
</gene>
<evidence type="ECO:0000256" key="1">
    <source>
        <dbReference type="ARBA" id="ARBA00022723"/>
    </source>
</evidence>
<dbReference type="PANTHER" id="PTHR11071">
    <property type="entry name" value="PEPTIDYL-PROLYL CIS-TRANS ISOMERASE"/>
    <property type="match status" value="1"/>
</dbReference>
<dbReference type="InterPro" id="IPR017907">
    <property type="entry name" value="Znf_RING_CS"/>
</dbReference>
<evidence type="ECO:0000259" key="6">
    <source>
        <dbReference type="PROSITE" id="PS50089"/>
    </source>
</evidence>
<dbReference type="Gene3D" id="3.30.40.10">
    <property type="entry name" value="Zinc/RING finger domain, C3HC4 (zinc finger)"/>
    <property type="match status" value="1"/>
</dbReference>
<dbReference type="GO" id="GO:0016018">
    <property type="term" value="F:cyclosporin A binding"/>
    <property type="evidence" value="ECO:0007669"/>
    <property type="project" value="TreeGrafter"/>
</dbReference>
<reference evidence="7" key="2">
    <citation type="submission" date="2023-05" db="EMBL/GenBank/DDBJ databases">
        <authorList>
            <person name="Fouks B."/>
        </authorList>
    </citation>
    <scope>NUCLEOTIDE SEQUENCE</scope>
    <source>
        <strain evidence="7">Stay&amp;Tobe</strain>
        <tissue evidence="7">Testes</tissue>
    </source>
</reference>
<dbReference type="GO" id="GO:0005737">
    <property type="term" value="C:cytoplasm"/>
    <property type="evidence" value="ECO:0007669"/>
    <property type="project" value="TreeGrafter"/>
</dbReference>
<keyword evidence="8" id="KW-1185">Reference proteome</keyword>
<dbReference type="PROSITE" id="PS00518">
    <property type="entry name" value="ZF_RING_1"/>
    <property type="match status" value="1"/>
</dbReference>
<protein>
    <submittedName>
        <fullName evidence="7">Uncharacterized protein</fullName>
    </submittedName>
</protein>
<dbReference type="GO" id="GO:0008270">
    <property type="term" value="F:zinc ion binding"/>
    <property type="evidence" value="ECO:0007669"/>
    <property type="project" value="UniProtKB-KW"/>
</dbReference>
<dbReference type="PROSITE" id="PS50072">
    <property type="entry name" value="CSA_PPIASE_2"/>
    <property type="match status" value="1"/>
</dbReference>
<dbReference type="GO" id="GO:0006457">
    <property type="term" value="P:protein folding"/>
    <property type="evidence" value="ECO:0007669"/>
    <property type="project" value="TreeGrafter"/>
</dbReference>
<dbReference type="Gene3D" id="2.40.100.10">
    <property type="entry name" value="Cyclophilin-like"/>
    <property type="match status" value="1"/>
</dbReference>
<dbReference type="PANTHER" id="PTHR11071:SF577">
    <property type="entry name" value="PEPTIDYL-PROLYL CIS-TRANS ISOMERASE"/>
    <property type="match status" value="1"/>
</dbReference>
<name>A0AAD8E7C4_DIPPU</name>
<evidence type="ECO:0000313" key="8">
    <source>
        <dbReference type="Proteomes" id="UP001233999"/>
    </source>
</evidence>
<evidence type="ECO:0000256" key="4">
    <source>
        <dbReference type="PROSITE-ProRule" id="PRU00175"/>
    </source>
</evidence>
<feature type="domain" description="PPIase cyclophilin-type" evidence="5">
    <location>
        <begin position="341"/>
        <end position="510"/>
    </location>
</feature>
<evidence type="ECO:0000256" key="2">
    <source>
        <dbReference type="ARBA" id="ARBA00022771"/>
    </source>
</evidence>
<dbReference type="InterPro" id="IPR001841">
    <property type="entry name" value="Znf_RING"/>
</dbReference>
<dbReference type="InterPro" id="IPR002130">
    <property type="entry name" value="Cyclophilin-type_PPIase_dom"/>
</dbReference>
<feature type="domain" description="RING-type" evidence="6">
    <location>
        <begin position="9"/>
        <end position="60"/>
    </location>
</feature>
<dbReference type="InterPro" id="IPR013083">
    <property type="entry name" value="Znf_RING/FYVE/PHD"/>
</dbReference>
<keyword evidence="3" id="KW-0862">Zinc</keyword>
<reference evidence="7" key="1">
    <citation type="journal article" date="2023" name="IScience">
        <title>Live-bearing cockroach genome reveals convergent evolutionary mechanisms linked to viviparity in insects and beyond.</title>
        <authorList>
            <person name="Fouks B."/>
            <person name="Harrison M.C."/>
            <person name="Mikhailova A.A."/>
            <person name="Marchal E."/>
            <person name="English S."/>
            <person name="Carruthers M."/>
            <person name="Jennings E.C."/>
            <person name="Chiamaka E.L."/>
            <person name="Frigard R.A."/>
            <person name="Pippel M."/>
            <person name="Attardo G.M."/>
            <person name="Benoit J.B."/>
            <person name="Bornberg-Bauer E."/>
            <person name="Tobe S.S."/>
        </authorList>
    </citation>
    <scope>NUCLEOTIDE SEQUENCE</scope>
    <source>
        <strain evidence="7">Stay&amp;Tobe</strain>
    </source>
</reference>
<keyword evidence="2 4" id="KW-0863">Zinc-finger</keyword>
<dbReference type="SMART" id="SM00184">
    <property type="entry name" value="RING"/>
    <property type="match status" value="1"/>
</dbReference>
<keyword evidence="1" id="KW-0479">Metal-binding</keyword>
<evidence type="ECO:0000259" key="5">
    <source>
        <dbReference type="PROSITE" id="PS50072"/>
    </source>
</evidence>
<dbReference type="Proteomes" id="UP001233999">
    <property type="component" value="Unassembled WGS sequence"/>
</dbReference>